<keyword evidence="4" id="KW-0808">Transferase</keyword>
<dbReference type="InterPro" id="IPR050271">
    <property type="entry name" value="UDP-glycosyltransferase"/>
</dbReference>
<keyword evidence="6" id="KW-0472">Membrane</keyword>
<keyword evidence="8" id="KW-1185">Reference proteome</keyword>
<evidence type="ECO:0000256" key="7">
    <source>
        <dbReference type="SAM" id="SignalP"/>
    </source>
</evidence>
<dbReference type="AlphaFoldDB" id="A0A0M3IAD2"/>
<organism evidence="8 9">
    <name type="scientific">Ascaris lumbricoides</name>
    <name type="common">Giant roundworm</name>
    <dbReference type="NCBI Taxonomy" id="6252"/>
    <lineage>
        <taxon>Eukaryota</taxon>
        <taxon>Metazoa</taxon>
        <taxon>Ecdysozoa</taxon>
        <taxon>Nematoda</taxon>
        <taxon>Chromadorea</taxon>
        <taxon>Rhabditida</taxon>
        <taxon>Spirurina</taxon>
        <taxon>Ascaridomorpha</taxon>
        <taxon>Ascaridoidea</taxon>
        <taxon>Ascarididae</taxon>
        <taxon>Ascaris</taxon>
    </lineage>
</organism>
<evidence type="ECO:0000313" key="9">
    <source>
        <dbReference type="WBParaSite" id="ALUE_0001452001-mRNA-1"/>
    </source>
</evidence>
<evidence type="ECO:0000313" key="8">
    <source>
        <dbReference type="Proteomes" id="UP000036681"/>
    </source>
</evidence>
<dbReference type="SUPFAM" id="SSF53756">
    <property type="entry name" value="UDP-Glycosyltransferase/glycogen phosphorylase"/>
    <property type="match status" value="1"/>
</dbReference>
<dbReference type="FunFam" id="3.40.50.2000:FF:000021">
    <property type="entry name" value="UDP-glucuronosyltransferase"/>
    <property type="match status" value="1"/>
</dbReference>
<keyword evidence="6" id="KW-1133">Transmembrane helix</keyword>
<dbReference type="PANTHER" id="PTHR48043">
    <property type="entry name" value="EG:EG0003.4 PROTEIN-RELATED"/>
    <property type="match status" value="1"/>
</dbReference>
<dbReference type="GO" id="GO:0015020">
    <property type="term" value="F:glucuronosyltransferase activity"/>
    <property type="evidence" value="ECO:0007669"/>
    <property type="project" value="UniProtKB-EC"/>
</dbReference>
<name>A0A0M3IAD2_ASCLU</name>
<keyword evidence="7" id="KW-0732">Signal</keyword>
<keyword evidence="3" id="KW-0328">Glycosyltransferase</keyword>
<evidence type="ECO:0000256" key="6">
    <source>
        <dbReference type="SAM" id="Phobius"/>
    </source>
</evidence>
<feature type="signal peptide" evidence="7">
    <location>
        <begin position="1"/>
        <end position="20"/>
    </location>
</feature>
<keyword evidence="6" id="KW-0812">Transmembrane</keyword>
<proteinExistence type="inferred from homology"/>
<reference evidence="9" key="1">
    <citation type="submission" date="2016-05" db="UniProtKB">
        <authorList>
            <consortium name="WormBaseParasite"/>
        </authorList>
    </citation>
    <scope>IDENTIFICATION</scope>
</reference>
<dbReference type="WBParaSite" id="ALUE_0001452001-mRNA-1">
    <property type="protein sequence ID" value="ALUE_0001452001-mRNA-1"/>
    <property type="gene ID" value="ALUE_0001452001"/>
</dbReference>
<accession>A0A0M3IAD2</accession>
<evidence type="ECO:0000256" key="5">
    <source>
        <dbReference type="ARBA" id="ARBA00047475"/>
    </source>
</evidence>
<dbReference type="Gene3D" id="3.40.50.2000">
    <property type="entry name" value="Glycogen Phosphorylase B"/>
    <property type="match status" value="1"/>
</dbReference>
<dbReference type="CDD" id="cd03784">
    <property type="entry name" value="GT1_Gtf-like"/>
    <property type="match status" value="1"/>
</dbReference>
<comment type="similarity">
    <text evidence="1">Belongs to the UDP-glycosyltransferase family.</text>
</comment>
<protein>
    <recommendedName>
        <fullName evidence="2">glucuronosyltransferase</fullName>
        <ecNumber evidence="2">2.4.1.17</ecNumber>
    </recommendedName>
</protein>
<sequence length="594" mass="67223">MTNKWIIVLLIGFVVNLSAAYKVAIFAPDVSGSQLLLNVRVAETLAASGHNVTLIRLDIFGQKKVNLKISPSIELASFNDHIRGLSMTNKWIIVLLIGFVVNLSGAYKVAIFAPDVSGSQLILNVRVAETLAASGHNVTLIRLDIFGQKKVNLKISPSIEQIESRSLNIVAKRAYCCISILVNFFADEIYFQDMTVFSSHWRNTFMLFLSTFKTACEIVTQDKEFLKKLKEAKFDIAFTHVYDYCPVGIIYYAKIPTWIWLNGAQLVEFIADLVGVPSPPSYVPPLMADSSDQMSFIERVKSFLGRAVGMPVAKRYGFLCAENRKFKEIVDRSKHIVVMSFGSVANASRMPDSWKDSLLGAFKQFPEIEFIMRYTAHDLDEKLPPNVHVSSWIPQVDLLQETNMMGHRIAENEKTLAFISHAGFNSIQEAIHSGVPIVAIPLFGDQYVNSRLAEQRRIGIIISKSEFNELNIVHAIKEILHNNEYVSVFFVCIAIFCWYKTNVQRLLAMIRAKPVRSEQLLVRWTEFVAEFKTLPNLTPYGTKLGIIEYFCIDVIIFLIFTISCVVFVVAYTIRIVCRKICQGHHKITPQKKRN</sequence>
<evidence type="ECO:0000256" key="1">
    <source>
        <dbReference type="ARBA" id="ARBA00009995"/>
    </source>
</evidence>
<evidence type="ECO:0000256" key="3">
    <source>
        <dbReference type="ARBA" id="ARBA00022676"/>
    </source>
</evidence>
<dbReference type="PANTHER" id="PTHR48043:SF145">
    <property type="entry name" value="FI06409P-RELATED"/>
    <property type="match status" value="1"/>
</dbReference>
<comment type="catalytic activity">
    <reaction evidence="5">
        <text>glucuronate acceptor + UDP-alpha-D-glucuronate = acceptor beta-D-glucuronoside + UDP + H(+)</text>
        <dbReference type="Rhea" id="RHEA:21032"/>
        <dbReference type="ChEBI" id="CHEBI:15378"/>
        <dbReference type="ChEBI" id="CHEBI:58052"/>
        <dbReference type="ChEBI" id="CHEBI:58223"/>
        <dbReference type="ChEBI" id="CHEBI:132367"/>
        <dbReference type="ChEBI" id="CHEBI:132368"/>
        <dbReference type="EC" id="2.4.1.17"/>
    </reaction>
</comment>
<dbReference type="InterPro" id="IPR002213">
    <property type="entry name" value="UDP_glucos_trans"/>
</dbReference>
<dbReference type="Pfam" id="PF00201">
    <property type="entry name" value="UDPGT"/>
    <property type="match status" value="2"/>
</dbReference>
<dbReference type="EC" id="2.4.1.17" evidence="2"/>
<evidence type="ECO:0000256" key="2">
    <source>
        <dbReference type="ARBA" id="ARBA00012544"/>
    </source>
</evidence>
<evidence type="ECO:0000256" key="4">
    <source>
        <dbReference type="ARBA" id="ARBA00022679"/>
    </source>
</evidence>
<feature type="transmembrane region" description="Helical" evidence="6">
    <location>
        <begin position="550"/>
        <end position="573"/>
    </location>
</feature>
<feature type="chain" id="PRO_5007778243" description="glucuronosyltransferase" evidence="7">
    <location>
        <begin position="21"/>
        <end position="594"/>
    </location>
</feature>
<dbReference type="Proteomes" id="UP000036681">
    <property type="component" value="Unplaced"/>
</dbReference>